<dbReference type="PROSITE" id="PS50041">
    <property type="entry name" value="C_TYPE_LECTIN_2"/>
    <property type="match status" value="1"/>
</dbReference>
<evidence type="ECO:0000256" key="3">
    <source>
        <dbReference type="SAM" id="SignalP"/>
    </source>
</evidence>
<dbReference type="PANTHER" id="PTHR22803">
    <property type="entry name" value="MANNOSE, PHOSPHOLIPASE, LECTIN RECEPTOR RELATED"/>
    <property type="match status" value="1"/>
</dbReference>
<feature type="compositionally biased region" description="Low complexity" evidence="1">
    <location>
        <begin position="221"/>
        <end position="255"/>
    </location>
</feature>
<proteinExistence type="predicted"/>
<dbReference type="AlphaFoldDB" id="A0A4U5MMM2"/>
<feature type="chain" id="PRO_5020896402" description="C-type lectin domain-containing protein" evidence="3">
    <location>
        <begin position="18"/>
        <end position="376"/>
    </location>
</feature>
<organism evidence="5 6">
    <name type="scientific">Steinernema carpocapsae</name>
    <name type="common">Entomopathogenic nematode</name>
    <dbReference type="NCBI Taxonomy" id="34508"/>
    <lineage>
        <taxon>Eukaryota</taxon>
        <taxon>Metazoa</taxon>
        <taxon>Ecdysozoa</taxon>
        <taxon>Nematoda</taxon>
        <taxon>Chromadorea</taxon>
        <taxon>Rhabditida</taxon>
        <taxon>Tylenchina</taxon>
        <taxon>Panagrolaimomorpha</taxon>
        <taxon>Strongyloidoidea</taxon>
        <taxon>Steinernematidae</taxon>
        <taxon>Steinernema</taxon>
    </lineage>
</organism>
<dbReference type="InterPro" id="IPR050111">
    <property type="entry name" value="C-type_lectin/snaclec_domain"/>
</dbReference>
<reference evidence="5 6" key="1">
    <citation type="journal article" date="2015" name="Genome Biol.">
        <title>Comparative genomics of Steinernema reveals deeply conserved gene regulatory networks.</title>
        <authorList>
            <person name="Dillman A.R."/>
            <person name="Macchietto M."/>
            <person name="Porter C.F."/>
            <person name="Rogers A."/>
            <person name="Williams B."/>
            <person name="Antoshechkin I."/>
            <person name="Lee M.M."/>
            <person name="Goodwin Z."/>
            <person name="Lu X."/>
            <person name="Lewis E.E."/>
            <person name="Goodrich-Blair H."/>
            <person name="Stock S.P."/>
            <person name="Adams B.J."/>
            <person name="Sternberg P.W."/>
            <person name="Mortazavi A."/>
        </authorList>
    </citation>
    <scope>NUCLEOTIDE SEQUENCE [LARGE SCALE GENOMIC DNA]</scope>
    <source>
        <strain evidence="5 6">ALL</strain>
    </source>
</reference>
<evidence type="ECO:0000256" key="1">
    <source>
        <dbReference type="SAM" id="MobiDB-lite"/>
    </source>
</evidence>
<protein>
    <recommendedName>
        <fullName evidence="4">C-type lectin domain-containing protein</fullName>
    </recommendedName>
</protein>
<keyword evidence="2" id="KW-0812">Transmembrane</keyword>
<dbReference type="SUPFAM" id="SSF56436">
    <property type="entry name" value="C-type lectin-like"/>
    <property type="match status" value="2"/>
</dbReference>
<dbReference type="Proteomes" id="UP000298663">
    <property type="component" value="Unassembled WGS sequence"/>
</dbReference>
<feature type="region of interest" description="Disordered" evidence="1">
    <location>
        <begin position="218"/>
        <end position="255"/>
    </location>
</feature>
<gene>
    <name evidence="5" type="ORF">L596_022717</name>
</gene>
<evidence type="ECO:0000313" key="5">
    <source>
        <dbReference type="EMBL" id="TKR70731.1"/>
    </source>
</evidence>
<reference evidence="5 6" key="2">
    <citation type="journal article" date="2019" name="G3 (Bethesda)">
        <title>Hybrid Assembly of the Genome of the Entomopathogenic Nematode Steinernema carpocapsae Identifies the X-Chromosome.</title>
        <authorList>
            <person name="Serra L."/>
            <person name="Macchietto M."/>
            <person name="Macias-Munoz A."/>
            <person name="McGill C.J."/>
            <person name="Rodriguez I.M."/>
            <person name="Rodriguez B."/>
            <person name="Murad R."/>
            <person name="Mortazavi A."/>
        </authorList>
    </citation>
    <scope>NUCLEOTIDE SEQUENCE [LARGE SCALE GENOMIC DNA]</scope>
    <source>
        <strain evidence="5 6">ALL</strain>
    </source>
</reference>
<evidence type="ECO:0000256" key="2">
    <source>
        <dbReference type="SAM" id="Phobius"/>
    </source>
</evidence>
<feature type="transmembrane region" description="Helical" evidence="2">
    <location>
        <begin position="119"/>
        <end position="141"/>
    </location>
</feature>
<keyword evidence="2" id="KW-0472">Membrane</keyword>
<dbReference type="InterPro" id="IPR016186">
    <property type="entry name" value="C-type_lectin-like/link_sf"/>
</dbReference>
<dbReference type="EMBL" id="AZBU02000007">
    <property type="protein sequence ID" value="TKR70731.1"/>
    <property type="molecule type" value="Genomic_DNA"/>
</dbReference>
<dbReference type="SMART" id="SM00034">
    <property type="entry name" value="CLECT"/>
    <property type="match status" value="2"/>
</dbReference>
<dbReference type="CDD" id="cd00037">
    <property type="entry name" value="CLECT"/>
    <property type="match status" value="2"/>
</dbReference>
<dbReference type="STRING" id="34508.A0A4U5MMM2"/>
<comment type="caution">
    <text evidence="5">The sequence shown here is derived from an EMBL/GenBank/DDBJ whole genome shotgun (WGS) entry which is preliminary data.</text>
</comment>
<dbReference type="Pfam" id="PF00059">
    <property type="entry name" value="Lectin_C"/>
    <property type="match status" value="1"/>
</dbReference>
<keyword evidence="3" id="KW-0732">Signal</keyword>
<sequence length="376" mass="41653">MTTILILILLLATFAASHERVCPPGAVTSQDRFKCFFIVPVSTIFGYALRTCQNMNYRFASIDNDVDNDRVSETAYAMFRNMPGKHKSFWIGGVTASTKLCTGTMEITLTTRTGIQETFLIHISVFWWIAGLGIGVLWTALNERLMFVKRILKGFTTPPICPTCPSCTSSPQTCPPPTECTPCPSTVPLTSTLMTTSHPSTISTVSCTVTRSTETTRQPCSTTVSPASTSQSTSQPANSTQPASTSTQIPTTTIPPGWKQFNNSLYYFNPNATSWGAAEKWCQTQNAHLTSILSKKEDDFIGTICFGVCWIGAHSQGRKPAFKWSDSSRMSFTHWQVGQPKTYKGSFNCAWYQFNGWFAYSCAQSYPFVCKKPYNH</sequence>
<dbReference type="Gene3D" id="3.10.100.10">
    <property type="entry name" value="Mannose-Binding Protein A, subunit A"/>
    <property type="match status" value="2"/>
</dbReference>
<evidence type="ECO:0000313" key="6">
    <source>
        <dbReference type="Proteomes" id="UP000298663"/>
    </source>
</evidence>
<keyword evidence="6" id="KW-1185">Reference proteome</keyword>
<name>A0A4U5MMM2_STECR</name>
<feature type="domain" description="C-type lectin" evidence="4">
    <location>
        <begin position="261"/>
        <end position="371"/>
    </location>
</feature>
<accession>A0A4U5MMM2</accession>
<evidence type="ECO:0000259" key="4">
    <source>
        <dbReference type="PROSITE" id="PS50041"/>
    </source>
</evidence>
<dbReference type="InterPro" id="IPR016187">
    <property type="entry name" value="CTDL_fold"/>
</dbReference>
<dbReference type="OrthoDB" id="5877732at2759"/>
<keyword evidence="2" id="KW-1133">Transmembrane helix</keyword>
<dbReference type="InterPro" id="IPR001304">
    <property type="entry name" value="C-type_lectin-like"/>
</dbReference>
<feature type="signal peptide" evidence="3">
    <location>
        <begin position="1"/>
        <end position="17"/>
    </location>
</feature>